<evidence type="ECO:0000313" key="8">
    <source>
        <dbReference type="EMBL" id="RFS47526.1"/>
    </source>
</evidence>
<dbReference type="PROSITE" id="PS00211">
    <property type="entry name" value="ABC_TRANSPORTER_1"/>
    <property type="match status" value="1"/>
</dbReference>
<feature type="transmembrane region" description="Helical" evidence="5">
    <location>
        <begin position="311"/>
        <end position="332"/>
    </location>
</feature>
<reference evidence="8 9" key="1">
    <citation type="submission" date="2018-08" db="EMBL/GenBank/DDBJ databases">
        <title>Verrucosispora craniellae sp. nov., isolated from a marine sponge in the South China Sea.</title>
        <authorList>
            <person name="Li L."/>
            <person name="Lin H.W."/>
        </authorList>
    </citation>
    <scope>NUCLEOTIDE SEQUENCE [LARGE SCALE GENOMIC DNA]</scope>
    <source>
        <strain evidence="8 9">LHW63014</strain>
    </source>
</reference>
<accession>A0A372G438</accession>
<comment type="subcellular location">
    <subcellularLocation>
        <location evidence="1">Cell membrane</location>
        <topology evidence="1">Multi-pass membrane protein</topology>
    </subcellularLocation>
</comment>
<dbReference type="InterPro" id="IPR017871">
    <property type="entry name" value="ABC_transporter-like_CS"/>
</dbReference>
<feature type="transmembrane region" description="Helical" evidence="5">
    <location>
        <begin position="199"/>
        <end position="219"/>
    </location>
</feature>
<dbReference type="GO" id="GO:0015421">
    <property type="term" value="F:ABC-type oligopeptide transporter activity"/>
    <property type="evidence" value="ECO:0007669"/>
    <property type="project" value="TreeGrafter"/>
</dbReference>
<feature type="transmembrane region" description="Helical" evidence="5">
    <location>
        <begin position="96"/>
        <end position="114"/>
    </location>
</feature>
<dbReference type="SUPFAM" id="SSF52540">
    <property type="entry name" value="P-loop containing nucleoside triphosphate hydrolases"/>
    <property type="match status" value="1"/>
</dbReference>
<keyword evidence="3 5" id="KW-1133">Transmembrane helix</keyword>
<dbReference type="SUPFAM" id="SSF90123">
    <property type="entry name" value="ABC transporter transmembrane region"/>
    <property type="match status" value="1"/>
</dbReference>
<keyword evidence="4 5" id="KW-0472">Membrane</keyword>
<dbReference type="Gene3D" id="1.20.1560.10">
    <property type="entry name" value="ABC transporter type 1, transmembrane domain"/>
    <property type="match status" value="1"/>
</dbReference>
<protein>
    <submittedName>
        <fullName evidence="8">ABC transporter ATP-binding protein</fullName>
    </submittedName>
</protein>
<feature type="transmembrane region" description="Helical" evidence="5">
    <location>
        <begin position="176"/>
        <end position="193"/>
    </location>
</feature>
<dbReference type="GO" id="GO:0005524">
    <property type="term" value="F:ATP binding"/>
    <property type="evidence" value="ECO:0007669"/>
    <property type="project" value="UniProtKB-KW"/>
</dbReference>
<evidence type="ECO:0000256" key="3">
    <source>
        <dbReference type="ARBA" id="ARBA00022989"/>
    </source>
</evidence>
<keyword evidence="8" id="KW-0547">Nucleotide-binding</keyword>
<sequence length="598" mass="63217">MAPRRHHRLAYPNLARARRDGTADGADRPHRPTVGEVTVRVSPTGRLFGEMFWRQRRDTALCTAFWSLHQVCEALVPVAIGLVIDQAVSTGSTSAMIWSVLGIFALFTALTMGWRSGFWFLSRAVTEESHVLRMRVVRRLLGGQGIRTGRQSGELLSIATSDTQAAADSLELGSRVVSALLGLVVSTIVLLRIDWTLGLGLVIGIPVLVLGLHALGPLVERHTSAQQQAIGRAAATASDLLRGLRPLRGFGGVDEASRRYRTASRTSLRANVGAVKAGAAFVGVSTFTTGLLITVVAALAGWFALEGRITVGQLITIVGLAAFITDPVLNLADCVFRLATSRASAARVAEVLAAPERASSGVRAAQPGPLVLDEVHTPGLDGASLVVWPGEMLGVVTGQTSTADDVTDLLAGARAPERGEVTLAGTPVPDLDVASLRQVVLVEPHAVDLFGGTLREVLQSGDDRDDAALRQSIAAASVDDLLAEGGPGLDRELLDHGLNLSGGQRQRIALARALLADRPVTVFRDPTTAVDAVTEHAIAEGIRSRRAGDARATVLVTTSAPLLDRCDRVVFLDAGRVTAVGRHRDLLAQSAYAEVVLR</sequence>
<gene>
    <name evidence="8" type="ORF">D0Q02_05975</name>
</gene>
<keyword evidence="9" id="KW-1185">Reference proteome</keyword>
<dbReference type="GO" id="GO:0005886">
    <property type="term" value="C:plasma membrane"/>
    <property type="evidence" value="ECO:0007669"/>
    <property type="project" value="UniProtKB-SubCell"/>
</dbReference>
<dbReference type="Pfam" id="PF00005">
    <property type="entry name" value="ABC_tran"/>
    <property type="match status" value="1"/>
</dbReference>
<dbReference type="InterPro" id="IPR027417">
    <property type="entry name" value="P-loop_NTPase"/>
</dbReference>
<evidence type="ECO:0000313" key="9">
    <source>
        <dbReference type="Proteomes" id="UP000262621"/>
    </source>
</evidence>
<dbReference type="Pfam" id="PF00664">
    <property type="entry name" value="ABC_membrane"/>
    <property type="match status" value="1"/>
</dbReference>
<feature type="transmembrane region" description="Helical" evidence="5">
    <location>
        <begin position="60"/>
        <end position="84"/>
    </location>
</feature>
<feature type="domain" description="ABC transporter" evidence="6">
    <location>
        <begin position="362"/>
        <end position="597"/>
    </location>
</feature>
<dbReference type="InterPro" id="IPR039421">
    <property type="entry name" value="Type_1_exporter"/>
</dbReference>
<dbReference type="PROSITE" id="PS50893">
    <property type="entry name" value="ABC_TRANSPORTER_2"/>
    <property type="match status" value="1"/>
</dbReference>
<dbReference type="PANTHER" id="PTHR43394">
    <property type="entry name" value="ATP-DEPENDENT PERMEASE MDL1, MITOCHONDRIAL"/>
    <property type="match status" value="1"/>
</dbReference>
<evidence type="ECO:0000256" key="2">
    <source>
        <dbReference type="ARBA" id="ARBA00022692"/>
    </source>
</evidence>
<dbReference type="CDD" id="cd07346">
    <property type="entry name" value="ABC_6TM_exporters"/>
    <property type="match status" value="1"/>
</dbReference>
<evidence type="ECO:0000259" key="7">
    <source>
        <dbReference type="PROSITE" id="PS50929"/>
    </source>
</evidence>
<feature type="domain" description="ABC transmembrane type-1" evidence="7">
    <location>
        <begin position="68"/>
        <end position="340"/>
    </location>
</feature>
<dbReference type="Proteomes" id="UP000262621">
    <property type="component" value="Unassembled WGS sequence"/>
</dbReference>
<keyword evidence="2 5" id="KW-0812">Transmembrane</keyword>
<name>A0A372G438_9ACTN</name>
<keyword evidence="8" id="KW-0067">ATP-binding</keyword>
<dbReference type="Gene3D" id="3.40.50.300">
    <property type="entry name" value="P-loop containing nucleotide triphosphate hydrolases"/>
    <property type="match status" value="1"/>
</dbReference>
<evidence type="ECO:0000256" key="5">
    <source>
        <dbReference type="SAM" id="Phobius"/>
    </source>
</evidence>
<dbReference type="InterPro" id="IPR036640">
    <property type="entry name" value="ABC1_TM_sf"/>
</dbReference>
<dbReference type="PROSITE" id="PS50929">
    <property type="entry name" value="ABC_TM1F"/>
    <property type="match status" value="1"/>
</dbReference>
<evidence type="ECO:0000256" key="1">
    <source>
        <dbReference type="ARBA" id="ARBA00004651"/>
    </source>
</evidence>
<evidence type="ECO:0000259" key="6">
    <source>
        <dbReference type="PROSITE" id="PS50893"/>
    </source>
</evidence>
<dbReference type="InterPro" id="IPR003439">
    <property type="entry name" value="ABC_transporter-like_ATP-bd"/>
</dbReference>
<dbReference type="EMBL" id="QVFU01000003">
    <property type="protein sequence ID" value="RFS47526.1"/>
    <property type="molecule type" value="Genomic_DNA"/>
</dbReference>
<dbReference type="InterPro" id="IPR011527">
    <property type="entry name" value="ABC1_TM_dom"/>
</dbReference>
<dbReference type="GO" id="GO:0016887">
    <property type="term" value="F:ATP hydrolysis activity"/>
    <property type="evidence" value="ECO:0007669"/>
    <property type="project" value="InterPro"/>
</dbReference>
<dbReference type="AlphaFoldDB" id="A0A372G438"/>
<proteinExistence type="predicted"/>
<comment type="caution">
    <text evidence="8">The sequence shown here is derived from an EMBL/GenBank/DDBJ whole genome shotgun (WGS) entry which is preliminary data.</text>
</comment>
<organism evidence="8 9">
    <name type="scientific">Micromonospora craniellae</name>
    <dbReference type="NCBI Taxonomy" id="2294034"/>
    <lineage>
        <taxon>Bacteria</taxon>
        <taxon>Bacillati</taxon>
        <taxon>Actinomycetota</taxon>
        <taxon>Actinomycetes</taxon>
        <taxon>Micromonosporales</taxon>
        <taxon>Micromonosporaceae</taxon>
        <taxon>Micromonospora</taxon>
    </lineage>
</organism>
<dbReference type="PANTHER" id="PTHR43394:SF1">
    <property type="entry name" value="ATP-BINDING CASSETTE SUB-FAMILY B MEMBER 10, MITOCHONDRIAL"/>
    <property type="match status" value="1"/>
</dbReference>
<feature type="transmembrane region" description="Helical" evidence="5">
    <location>
        <begin position="279"/>
        <end position="305"/>
    </location>
</feature>
<evidence type="ECO:0000256" key="4">
    <source>
        <dbReference type="ARBA" id="ARBA00023136"/>
    </source>
</evidence>